<evidence type="ECO:0000313" key="15">
    <source>
        <dbReference type="Proteomes" id="UP000288216"/>
    </source>
</evidence>
<comment type="pathway">
    <text evidence="3">Protein modification; protein ubiquitination.</text>
</comment>
<evidence type="ECO:0000256" key="3">
    <source>
        <dbReference type="ARBA" id="ARBA00004906"/>
    </source>
</evidence>
<dbReference type="Proteomes" id="UP000288216">
    <property type="component" value="Unassembled WGS sequence"/>
</dbReference>
<dbReference type="Pfam" id="PF24905">
    <property type="entry name" value="TTC3_9th"/>
    <property type="match status" value="1"/>
</dbReference>
<evidence type="ECO:0000256" key="6">
    <source>
        <dbReference type="ARBA" id="ARBA00022679"/>
    </source>
</evidence>
<dbReference type="EMBL" id="BFAA01002702">
    <property type="protein sequence ID" value="GCB63878.1"/>
    <property type="molecule type" value="Genomic_DNA"/>
</dbReference>
<dbReference type="PROSITE" id="PS50089">
    <property type="entry name" value="ZF_RING_2"/>
    <property type="match status" value="1"/>
</dbReference>
<evidence type="ECO:0000256" key="12">
    <source>
        <dbReference type="SAM" id="MobiDB-lite"/>
    </source>
</evidence>
<dbReference type="GO" id="GO:0003723">
    <property type="term" value="F:RNA binding"/>
    <property type="evidence" value="ECO:0007669"/>
    <property type="project" value="InterPro"/>
</dbReference>
<dbReference type="OMA" id="KETICSF"/>
<feature type="region of interest" description="Disordered" evidence="12">
    <location>
        <begin position="734"/>
        <end position="765"/>
    </location>
</feature>
<dbReference type="CDD" id="cd16460">
    <property type="entry name" value="RING-H2_DZIP3"/>
    <property type="match status" value="1"/>
</dbReference>
<keyword evidence="11" id="KW-0175">Coiled coil</keyword>
<dbReference type="InterPro" id="IPR013083">
    <property type="entry name" value="Znf_RING/FYVE/PHD"/>
</dbReference>
<evidence type="ECO:0000256" key="2">
    <source>
        <dbReference type="ARBA" id="ARBA00004496"/>
    </source>
</evidence>
<evidence type="ECO:0000256" key="11">
    <source>
        <dbReference type="SAM" id="Coils"/>
    </source>
</evidence>
<evidence type="ECO:0000259" key="13">
    <source>
        <dbReference type="PROSITE" id="PS50089"/>
    </source>
</evidence>
<feature type="compositionally biased region" description="Basic residues" evidence="12">
    <location>
        <begin position="777"/>
        <end position="790"/>
    </location>
</feature>
<keyword evidence="8 10" id="KW-0863">Zinc-finger</keyword>
<dbReference type="PANTHER" id="PTHR15727">
    <property type="entry name" value="RING FINGER PROTEIN 214"/>
    <property type="match status" value="1"/>
</dbReference>
<evidence type="ECO:0000256" key="4">
    <source>
        <dbReference type="ARBA" id="ARBA00012483"/>
    </source>
</evidence>
<dbReference type="UniPathway" id="UPA00143"/>
<feature type="compositionally biased region" description="Basic and acidic residues" evidence="12">
    <location>
        <begin position="752"/>
        <end position="764"/>
    </location>
</feature>
<dbReference type="GO" id="GO:0061630">
    <property type="term" value="F:ubiquitin protein ligase activity"/>
    <property type="evidence" value="ECO:0007669"/>
    <property type="project" value="UniProtKB-EC"/>
</dbReference>
<evidence type="ECO:0000256" key="9">
    <source>
        <dbReference type="ARBA" id="ARBA00022833"/>
    </source>
</evidence>
<keyword evidence="15" id="KW-1185">Reference proteome</keyword>
<feature type="compositionally biased region" description="Polar residues" evidence="12">
    <location>
        <begin position="1162"/>
        <end position="1172"/>
    </location>
</feature>
<dbReference type="SMART" id="SM00184">
    <property type="entry name" value="RING"/>
    <property type="match status" value="1"/>
</dbReference>
<comment type="caution">
    <text evidence="14">The sequence shown here is derived from an EMBL/GenBank/DDBJ whole genome shotgun (WGS) entry which is preliminary data.</text>
</comment>
<dbReference type="SUPFAM" id="SSF57850">
    <property type="entry name" value="RING/U-box"/>
    <property type="match status" value="1"/>
</dbReference>
<dbReference type="GO" id="GO:0031593">
    <property type="term" value="F:polyubiquitin modification-dependent protein binding"/>
    <property type="evidence" value="ECO:0007669"/>
    <property type="project" value="TreeGrafter"/>
</dbReference>
<dbReference type="InterPro" id="IPR041249">
    <property type="entry name" value="HEPN_DZIP3"/>
</dbReference>
<dbReference type="Pfam" id="PF19179">
    <property type="entry name" value="TTC3_DZIP3_dom"/>
    <property type="match status" value="1"/>
</dbReference>
<dbReference type="Pfam" id="PF24525">
    <property type="entry name" value="TTC3"/>
    <property type="match status" value="1"/>
</dbReference>
<reference evidence="14 15" key="1">
    <citation type="journal article" date="2018" name="Nat. Ecol. Evol.">
        <title>Shark genomes provide insights into elasmobranch evolution and the origin of vertebrates.</title>
        <authorList>
            <person name="Hara Y"/>
            <person name="Yamaguchi K"/>
            <person name="Onimaru K"/>
            <person name="Kadota M"/>
            <person name="Koyanagi M"/>
            <person name="Keeley SD"/>
            <person name="Tatsumi K"/>
            <person name="Tanaka K"/>
            <person name="Motone F"/>
            <person name="Kageyama Y"/>
            <person name="Nozu R"/>
            <person name="Adachi N"/>
            <person name="Nishimura O"/>
            <person name="Nakagawa R"/>
            <person name="Tanegashima C"/>
            <person name="Kiyatake I"/>
            <person name="Matsumoto R"/>
            <person name="Murakumo K"/>
            <person name="Nishida K"/>
            <person name="Terakita A"/>
            <person name="Kuratani S"/>
            <person name="Sato K"/>
            <person name="Hyodo S Kuraku.S."/>
        </authorList>
    </citation>
    <scope>NUCLEOTIDE SEQUENCE [LARGE SCALE GENOMIC DNA]</scope>
</reference>
<dbReference type="GO" id="GO:0005737">
    <property type="term" value="C:cytoplasm"/>
    <property type="evidence" value="ECO:0007669"/>
    <property type="project" value="UniProtKB-SubCell"/>
</dbReference>
<comment type="catalytic activity">
    <reaction evidence="1">
        <text>S-ubiquitinyl-[E2 ubiquitin-conjugating enzyme]-L-cysteine + [acceptor protein]-L-lysine = [E2 ubiquitin-conjugating enzyme]-L-cysteine + N(6)-ubiquitinyl-[acceptor protein]-L-lysine.</text>
        <dbReference type="EC" id="2.3.2.27"/>
    </reaction>
</comment>
<feature type="region of interest" description="Disordered" evidence="12">
    <location>
        <begin position="1157"/>
        <end position="1178"/>
    </location>
</feature>
<dbReference type="STRING" id="75743.A0A401NSK2"/>
<organism evidence="14 15">
    <name type="scientific">Scyliorhinus torazame</name>
    <name type="common">Cloudy catshark</name>
    <name type="synonym">Catulus torazame</name>
    <dbReference type="NCBI Taxonomy" id="75743"/>
    <lineage>
        <taxon>Eukaryota</taxon>
        <taxon>Metazoa</taxon>
        <taxon>Chordata</taxon>
        <taxon>Craniata</taxon>
        <taxon>Vertebrata</taxon>
        <taxon>Chondrichthyes</taxon>
        <taxon>Elasmobranchii</taxon>
        <taxon>Galeomorphii</taxon>
        <taxon>Galeoidea</taxon>
        <taxon>Carcharhiniformes</taxon>
        <taxon>Scyliorhinidae</taxon>
        <taxon>Scyliorhinus</taxon>
    </lineage>
</organism>
<feature type="domain" description="RING-type" evidence="13">
    <location>
        <begin position="1285"/>
        <end position="1325"/>
    </location>
</feature>
<dbReference type="InterPro" id="IPR001841">
    <property type="entry name" value="Znf_RING"/>
</dbReference>
<keyword evidence="9" id="KW-0862">Zinc</keyword>
<proteinExistence type="predicted"/>
<dbReference type="InterPro" id="IPR056872">
    <property type="entry name" value="TTC3/DZIP3-like_helical"/>
</dbReference>
<evidence type="ECO:0000256" key="7">
    <source>
        <dbReference type="ARBA" id="ARBA00022723"/>
    </source>
</evidence>
<evidence type="ECO:0000256" key="10">
    <source>
        <dbReference type="PROSITE-ProRule" id="PRU00175"/>
    </source>
</evidence>
<comment type="subcellular location">
    <subcellularLocation>
        <location evidence="2">Cytoplasm</location>
    </subcellularLocation>
</comment>
<feature type="coiled-coil region" evidence="11">
    <location>
        <begin position="948"/>
        <end position="1007"/>
    </location>
</feature>
<dbReference type="Pfam" id="PF18738">
    <property type="entry name" value="HEPN_DZIP3"/>
    <property type="match status" value="1"/>
</dbReference>
<protein>
    <recommendedName>
        <fullName evidence="4">RING-type E3 ubiquitin transferase</fullName>
        <ecNumber evidence="4">2.3.2.27</ecNumber>
    </recommendedName>
</protein>
<keyword evidence="5" id="KW-0963">Cytoplasm</keyword>
<dbReference type="GO" id="GO:0000209">
    <property type="term" value="P:protein polyubiquitination"/>
    <property type="evidence" value="ECO:0007669"/>
    <property type="project" value="InterPro"/>
</dbReference>
<dbReference type="Gene3D" id="3.30.40.10">
    <property type="entry name" value="Zinc/RING finger domain, C3HC4 (zinc finger)"/>
    <property type="match status" value="1"/>
</dbReference>
<evidence type="ECO:0000256" key="1">
    <source>
        <dbReference type="ARBA" id="ARBA00000900"/>
    </source>
</evidence>
<keyword evidence="7" id="KW-0479">Metal-binding</keyword>
<name>A0A401NSK2_SCYTO</name>
<dbReference type="InterPro" id="IPR056870">
    <property type="entry name" value="TTC3/DZIP3/RBM44-like_helical"/>
</dbReference>
<evidence type="ECO:0000256" key="5">
    <source>
        <dbReference type="ARBA" id="ARBA00022490"/>
    </source>
</evidence>
<dbReference type="Pfam" id="PF13639">
    <property type="entry name" value="zf-RING_2"/>
    <property type="match status" value="1"/>
</dbReference>
<evidence type="ECO:0000313" key="14">
    <source>
        <dbReference type="EMBL" id="GCB63878.1"/>
    </source>
</evidence>
<gene>
    <name evidence="14" type="ORF">scyTo_0007454</name>
</gene>
<keyword evidence="6" id="KW-0808">Transferase</keyword>
<accession>A0A401NSK2</accession>
<dbReference type="InterPro" id="IPR043866">
    <property type="entry name" value="TTC3/DZIP3_dom"/>
</dbReference>
<dbReference type="GO" id="GO:0008270">
    <property type="term" value="F:zinc ion binding"/>
    <property type="evidence" value="ECO:0007669"/>
    <property type="project" value="UniProtKB-KW"/>
</dbReference>
<dbReference type="PANTHER" id="PTHR15727:SF4">
    <property type="entry name" value="E3 UBIQUITIN-PROTEIN LIGASE DZIP3"/>
    <property type="match status" value="1"/>
</dbReference>
<feature type="region of interest" description="Disordered" evidence="12">
    <location>
        <begin position="777"/>
        <end position="807"/>
    </location>
</feature>
<dbReference type="EC" id="2.3.2.27" evidence="4"/>
<evidence type="ECO:0000256" key="8">
    <source>
        <dbReference type="ARBA" id="ARBA00022771"/>
    </source>
</evidence>
<sequence length="1353" mass="154332">MEKIEFAKVDATTGQDEHCFKMGPEAEDKLTCLEVESDHVEGLSRNSLLDINQKLGFFPAMSTDEKIKQFQTFLTTVLINDLVRQISEVQYLLLLHYFVMALCSRGQAQDLSEAEKQIKTIEKMTKETQECQSFLYVAYHTLGCLYYKQNRFKGAMKWFQKSKQEFEHNPPTIEWTDVVLKAEEIKPENFVVKINEYVEMCKHAPDPLGICQDANCQGYYKREIYDSDPDYKGYVELCCDNRCLIAYHTTCWKKLKDCQYRGKANQDFCLMKSRKLRKNEQKEVALEESSKCNEQNNIKIRSDEKGADLSLPTDKCRLFCEVTLKRKLIENAIAEIGKMSELVARCGLKEAFMEKSSEITAEMIVDHVLGWNCNFKIRRFLILFKDEDFSNHPELKEWMGFILELGDQCSLCFLYSYKKAIIQILFEMENLFTFAQKLLSRKALHKEEIKVLNATPFEQRPDVLMEQMTTQKDLWQMGELVFALADERERIPNLKPLFEEFDREFEKFNKGRVPNFGNVLPVDPLSQIMDYSLFYRLLHLLIIKGTEVVLQIFDRAVPPQILKRELLKNKRALEPFHKGTSRTTLNTGEWGLLYPPNNEPPNSKRFDITLLASLIRHMKILPAPRRGWDAEPLENDQSKGAAILRLCNFRNKLLFETLNTGIEEHEFKIEWDRIIDVLMTLGADSETLKELKDCAVENLWEDHHRLAGYLGKPVADVMQLLLSFFQQGAPIQAKGAPSTNTARLPALPAPVETKEKIMEPADLKDDADDSTVLKAKIKSKKKKKKAKSKKAQINEEDQNTAHDAASDKCETLSIPVQENQLNENGSNKQMANSSCDVSAFSACAPASSLLALGTVTDNSNAGPSLTSHEVNTLDDFPDQTYQSDGELDDIDNTLIDEESTGSSVCTASDLYSSPLVVDGAFKMQERIWQNVKEESEMRQKFIASQNENEVLTRNLEQLMTKLKEEQHQRSFTENRYSRLQEYYQLEISRLNQQLQSKDEEIKKITSQFINERSLWNKDKVKLEDVTAKNIAKLVEATKRAVAAEVLFLECRRDHGLFQLQQAEQDCSVQLRAAEENLTRSFESAHVRATVDGWQAIVADIRNKIDFTKMKHFLEQHLQAKANNVQTGFEQPKSTNGRSTNVTGQTHVSVAVQEQLRGPVPESEQTTSQQSTKVGAGAAATPIGIRGKNSFERIMEKLSTSYPQFTRGSLTDFLKEVRLSNGGSLSGLSYDEIVNKVAQLVESKLSESNYSGQKKPSQQSVWRSSRQQGLQSWEGARALTGEQDPCVICHEELAIESMLILPCAHKFHSQCIGPWLHEQRTCPTCRLHVVLPQEFPGLPSRKIPPMSTVHKNAQ</sequence>
<dbReference type="InterPro" id="IPR033103">
    <property type="entry name" value="DZIP3_RING-H2_finger"/>
</dbReference>
<dbReference type="OrthoDB" id="8062037at2759"/>